<gene>
    <name evidence="3" type="ORF">AVDCRST_MAG07-1994</name>
</gene>
<keyword evidence="1" id="KW-0472">Membrane</keyword>
<accession>A0A6J4LKQ3</accession>
<feature type="domain" description="DUF6458" evidence="2">
    <location>
        <begin position="16"/>
        <end position="72"/>
    </location>
</feature>
<dbReference type="AlphaFoldDB" id="A0A6J4LKQ3"/>
<sequence length="87" mass="9455">MERGCRTAARPWRKHMGIGASITLLAIGAILAFAVETSVQGLDIAVIGIILMICGALGLVLTMLVFGRRERTGVAEERVITRDRDIY</sequence>
<organism evidence="3">
    <name type="scientific">uncultured Frankineae bacterium</name>
    <dbReference type="NCBI Taxonomy" id="437475"/>
    <lineage>
        <taxon>Bacteria</taxon>
        <taxon>Bacillati</taxon>
        <taxon>Actinomycetota</taxon>
        <taxon>Actinomycetes</taxon>
        <taxon>Frankiales</taxon>
        <taxon>environmental samples</taxon>
    </lineage>
</organism>
<feature type="transmembrane region" description="Helical" evidence="1">
    <location>
        <begin position="44"/>
        <end position="66"/>
    </location>
</feature>
<evidence type="ECO:0000256" key="1">
    <source>
        <dbReference type="SAM" id="Phobius"/>
    </source>
</evidence>
<dbReference type="EMBL" id="CADCUB010000103">
    <property type="protein sequence ID" value="CAA9335388.1"/>
    <property type="molecule type" value="Genomic_DNA"/>
</dbReference>
<keyword evidence="1" id="KW-1133">Transmembrane helix</keyword>
<evidence type="ECO:0000313" key="3">
    <source>
        <dbReference type="EMBL" id="CAA9335388.1"/>
    </source>
</evidence>
<protein>
    <recommendedName>
        <fullName evidence="2">DUF6458 domain-containing protein</fullName>
    </recommendedName>
</protein>
<dbReference type="Pfam" id="PF20059">
    <property type="entry name" value="DUF6458"/>
    <property type="match status" value="1"/>
</dbReference>
<evidence type="ECO:0000259" key="2">
    <source>
        <dbReference type="Pfam" id="PF20059"/>
    </source>
</evidence>
<dbReference type="InterPro" id="IPR045597">
    <property type="entry name" value="DUF6458"/>
</dbReference>
<keyword evidence="1" id="KW-0812">Transmembrane</keyword>
<reference evidence="3" key="1">
    <citation type="submission" date="2020-02" db="EMBL/GenBank/DDBJ databases">
        <authorList>
            <person name="Meier V. D."/>
        </authorList>
    </citation>
    <scope>NUCLEOTIDE SEQUENCE</scope>
    <source>
        <strain evidence="3">AVDCRST_MAG07</strain>
    </source>
</reference>
<proteinExistence type="predicted"/>
<name>A0A6J4LKQ3_9ACTN</name>